<evidence type="ECO:0000256" key="7">
    <source>
        <dbReference type="ARBA" id="ARBA00022840"/>
    </source>
</evidence>
<keyword evidence="14" id="KW-1185">Reference proteome</keyword>
<keyword evidence="7" id="KW-0067">ATP-binding</keyword>
<keyword evidence="6" id="KW-0862">Zinc</keyword>
<evidence type="ECO:0000256" key="4">
    <source>
        <dbReference type="ARBA" id="ARBA00022723"/>
    </source>
</evidence>
<dbReference type="PRINTS" id="PR00983">
    <property type="entry name" value="TRNASYNTHCYS"/>
</dbReference>
<dbReference type="InterPro" id="IPR009080">
    <property type="entry name" value="tRNAsynth_Ia_anticodon-bd"/>
</dbReference>
<evidence type="ECO:0000256" key="9">
    <source>
        <dbReference type="ARBA" id="ARBA00023146"/>
    </source>
</evidence>
<dbReference type="NCBIfam" id="TIGR00435">
    <property type="entry name" value="cysS"/>
    <property type="match status" value="1"/>
</dbReference>
<evidence type="ECO:0000256" key="3">
    <source>
        <dbReference type="ARBA" id="ARBA00022598"/>
    </source>
</evidence>
<dbReference type="GO" id="GO:0046872">
    <property type="term" value="F:metal ion binding"/>
    <property type="evidence" value="ECO:0007669"/>
    <property type="project" value="UniProtKB-KW"/>
</dbReference>
<comment type="cofactor">
    <cofactor evidence="1">
        <name>Zn(2+)</name>
        <dbReference type="ChEBI" id="CHEBI:29105"/>
    </cofactor>
</comment>
<dbReference type="SUPFAM" id="SSF47323">
    <property type="entry name" value="Anticodon-binding domain of a subclass of class I aminoacyl-tRNA synthetases"/>
    <property type="match status" value="1"/>
</dbReference>
<evidence type="ECO:0000256" key="5">
    <source>
        <dbReference type="ARBA" id="ARBA00022741"/>
    </source>
</evidence>
<dbReference type="InterPro" id="IPR024909">
    <property type="entry name" value="Cys-tRNA/MSH_ligase"/>
</dbReference>
<keyword evidence="8" id="KW-0648">Protein biosynthesis</keyword>
<feature type="domain" description="tRNA synthetases class I catalytic" evidence="12">
    <location>
        <begin position="86"/>
        <end position="512"/>
    </location>
</feature>
<gene>
    <name evidence="13" type="ORF">DNG_03481</name>
</gene>
<dbReference type="GO" id="GO:0005524">
    <property type="term" value="F:ATP binding"/>
    <property type="evidence" value="ECO:0007669"/>
    <property type="project" value="UniProtKB-KW"/>
</dbReference>
<reference evidence="13" key="1">
    <citation type="submission" date="2018-03" db="EMBL/GenBank/DDBJ databases">
        <authorList>
            <person name="Guldener U."/>
        </authorList>
    </citation>
    <scope>NUCLEOTIDE SEQUENCE</scope>
</reference>
<dbReference type="InterPro" id="IPR014729">
    <property type="entry name" value="Rossmann-like_a/b/a_fold"/>
</dbReference>
<dbReference type="EMBL" id="ONZQ02000004">
    <property type="protein sequence ID" value="SPO00733.1"/>
    <property type="molecule type" value="Genomic_DNA"/>
</dbReference>
<dbReference type="Pfam" id="PF01406">
    <property type="entry name" value="tRNA-synt_1e"/>
    <property type="match status" value="1"/>
</dbReference>
<keyword evidence="4" id="KW-0479">Metal-binding</keyword>
<feature type="region of interest" description="Disordered" evidence="11">
    <location>
        <begin position="798"/>
        <end position="817"/>
    </location>
</feature>
<sequence>MTLLSCTFRATTLHFRPRIPSFRQLHFLLPRAQGYASRSGSGYGHGHSFDPLVCTSRSRLFSTKMGESIETLKVYNSLQPGSPVRFDPSEPGKVTWYACGPTVYDKSHLGHARNYVSTDIIRRILMHYFGLDVNFVMNITDIDDKIIIRARRQHLLELEKNKGHSDEKLAELGLAAFRAYATSNLPALEAEGSQLDPSNYAQRRDAAYGTVLAGGALAGNDRPGEAETKIKMHVANMDAAAAAIQGGSVFPGADEVLLPYLDSLYKESFDTSDQSIFTHLTRSMEDLFFADMKALNVLPPNVITRVTEYVPQIAKFVERIVDKGFAYEAEGSVYFDIAAFEKAGNQYARLRPDCRNDKALQEEGEGSLSKGLDGKRSASDFALWKKSKAGEPYWPSKWGSGRPGWHIECSVMASEVLGDCMDIHSGGIDLAFPHHDNELAQSEAYFCEAEKGEHTWVRYFLHMGHLSIAGSKMSKSLKNFQTIQDALATTYSSRSMRTVFLLGKWHDGVEISPDMRSHADGWESTVSNFFTNTKSLLAEAAAQSASTPAVAALSLSEQPSGEPSITQQFEQAKKDLHAAFSNSFDTPQVMLVIASIIKDANIHIKTAKDQVDLATIEAIARWVTKIVGILGLDENASPPYDGLGWASAKVAADQDPAEAVEPYVSVLTGVTSAVKGLNLESEPINALLQRDPTAEFQTLVDGGVRDVEQLALPYLRTVSSLRDELRKVAPSAAADAKKQILALTDRIRDVDLTNLGVYLDDRPDNLPSLIKFIPAAELIAAREEKAAREAEKAAAKEEARRAREKAEEERIAKAKVDPRDMFRSDERFSAWDEAGLPTKLKDGGDVPKSMMKKLVKEHQRQTKAFKEVTGGK</sequence>
<keyword evidence="5" id="KW-0547">Nucleotide-binding</keyword>
<protein>
    <recommendedName>
        <fullName evidence="2">cysteine--tRNA ligase</fullName>
        <ecNumber evidence="2">6.1.1.16</ecNumber>
    </recommendedName>
    <alternativeName>
        <fullName evidence="10">Cysteinyl-tRNA synthetase</fullName>
    </alternativeName>
</protein>
<dbReference type="HAMAP" id="MF_00041">
    <property type="entry name" value="Cys_tRNA_synth"/>
    <property type="match status" value="1"/>
</dbReference>
<evidence type="ECO:0000256" key="11">
    <source>
        <dbReference type="SAM" id="MobiDB-lite"/>
    </source>
</evidence>
<evidence type="ECO:0000256" key="8">
    <source>
        <dbReference type="ARBA" id="ARBA00022917"/>
    </source>
</evidence>
<dbReference type="Gene3D" id="3.40.50.620">
    <property type="entry name" value="HUPs"/>
    <property type="match status" value="2"/>
</dbReference>
<evidence type="ECO:0000313" key="13">
    <source>
        <dbReference type="EMBL" id="SPO00733.1"/>
    </source>
</evidence>
<dbReference type="SUPFAM" id="SSF52374">
    <property type="entry name" value="Nucleotidylyl transferase"/>
    <property type="match status" value="1"/>
</dbReference>
<comment type="caution">
    <text evidence="13">The sequence shown here is derived from an EMBL/GenBank/DDBJ whole genome shotgun (WGS) entry which is preliminary data.</text>
</comment>
<dbReference type="Proteomes" id="UP001187682">
    <property type="component" value="Unassembled WGS sequence"/>
</dbReference>
<evidence type="ECO:0000256" key="1">
    <source>
        <dbReference type="ARBA" id="ARBA00001947"/>
    </source>
</evidence>
<dbReference type="GO" id="GO:0005737">
    <property type="term" value="C:cytoplasm"/>
    <property type="evidence" value="ECO:0007669"/>
    <property type="project" value="TreeGrafter"/>
</dbReference>
<evidence type="ECO:0000256" key="6">
    <source>
        <dbReference type="ARBA" id="ARBA00022833"/>
    </source>
</evidence>
<dbReference type="PANTHER" id="PTHR10890:SF3">
    <property type="entry name" value="CYSTEINE--TRNA LIGASE, CYTOPLASMIC"/>
    <property type="match status" value="1"/>
</dbReference>
<keyword evidence="3" id="KW-0436">Ligase</keyword>
<name>A0AAE8STM2_9PEZI</name>
<dbReference type="EC" id="6.1.1.16" evidence="2"/>
<dbReference type="InterPro" id="IPR032678">
    <property type="entry name" value="tRNA-synt_1_cat_dom"/>
</dbReference>
<evidence type="ECO:0000256" key="2">
    <source>
        <dbReference type="ARBA" id="ARBA00012832"/>
    </source>
</evidence>
<evidence type="ECO:0000313" key="14">
    <source>
        <dbReference type="Proteomes" id="UP001187682"/>
    </source>
</evidence>
<dbReference type="GO" id="GO:0004817">
    <property type="term" value="F:cysteine-tRNA ligase activity"/>
    <property type="evidence" value="ECO:0007669"/>
    <property type="project" value="UniProtKB-EC"/>
</dbReference>
<organism evidence="13 14">
    <name type="scientific">Cephalotrichum gorgonifer</name>
    <dbReference type="NCBI Taxonomy" id="2041049"/>
    <lineage>
        <taxon>Eukaryota</taxon>
        <taxon>Fungi</taxon>
        <taxon>Dikarya</taxon>
        <taxon>Ascomycota</taxon>
        <taxon>Pezizomycotina</taxon>
        <taxon>Sordariomycetes</taxon>
        <taxon>Hypocreomycetidae</taxon>
        <taxon>Microascales</taxon>
        <taxon>Microascaceae</taxon>
        <taxon>Cephalotrichum</taxon>
    </lineage>
</organism>
<dbReference type="GO" id="GO:0006423">
    <property type="term" value="P:cysteinyl-tRNA aminoacylation"/>
    <property type="evidence" value="ECO:0007669"/>
    <property type="project" value="InterPro"/>
</dbReference>
<accession>A0AAE8STM2</accession>
<proteinExistence type="inferred from homology"/>
<evidence type="ECO:0000259" key="12">
    <source>
        <dbReference type="Pfam" id="PF01406"/>
    </source>
</evidence>
<dbReference type="InterPro" id="IPR015803">
    <property type="entry name" value="Cys-tRNA-ligase"/>
</dbReference>
<keyword evidence="9" id="KW-0030">Aminoacyl-tRNA synthetase</keyword>
<dbReference type="PANTHER" id="PTHR10890">
    <property type="entry name" value="CYSTEINYL-TRNA SYNTHETASE"/>
    <property type="match status" value="1"/>
</dbReference>
<evidence type="ECO:0000256" key="10">
    <source>
        <dbReference type="ARBA" id="ARBA00031499"/>
    </source>
</evidence>
<dbReference type="AlphaFoldDB" id="A0AAE8STM2"/>